<protein>
    <recommendedName>
        <fullName evidence="1">T6SS Phospholipase effector Tle1-like catalytic domain-containing protein</fullName>
    </recommendedName>
</protein>
<proteinExistence type="predicted"/>
<gene>
    <name evidence="2" type="ORF">PG991_014663</name>
</gene>
<evidence type="ECO:0000313" key="2">
    <source>
        <dbReference type="EMBL" id="KAK7998988.1"/>
    </source>
</evidence>
<evidence type="ECO:0000259" key="1">
    <source>
        <dbReference type="Pfam" id="PF09994"/>
    </source>
</evidence>
<reference evidence="2 3" key="1">
    <citation type="submission" date="2023-01" db="EMBL/GenBank/DDBJ databases">
        <title>Analysis of 21 Apiospora genomes using comparative genomics revels a genus with tremendous synthesis potential of carbohydrate active enzymes and secondary metabolites.</title>
        <authorList>
            <person name="Sorensen T."/>
        </authorList>
    </citation>
    <scope>NUCLEOTIDE SEQUENCE [LARGE SCALE GENOMIC DNA]</scope>
    <source>
        <strain evidence="2 3">CBS 20057</strain>
    </source>
</reference>
<dbReference type="Pfam" id="PF09994">
    <property type="entry name" value="T6SS_Tle1-like_cat"/>
    <property type="match status" value="1"/>
</dbReference>
<dbReference type="PANTHER" id="PTHR33840">
    <property type="match status" value="1"/>
</dbReference>
<name>A0ABR1R4B8_9PEZI</name>
<dbReference type="InterPro" id="IPR018712">
    <property type="entry name" value="Tle1-like_cat"/>
</dbReference>
<dbReference type="EMBL" id="JAQQWI010000019">
    <property type="protein sequence ID" value="KAK7998988.1"/>
    <property type="molecule type" value="Genomic_DNA"/>
</dbReference>
<accession>A0ABR1R4B8</accession>
<dbReference type="PANTHER" id="PTHR33840:SF1">
    <property type="entry name" value="TLE1 PHOSPHOLIPASE DOMAIN-CONTAINING PROTEIN"/>
    <property type="match status" value="1"/>
</dbReference>
<sequence>MSRRLHNALWPVAQEGARQASPIDREVGKEGYQVEQGNGGASVEKGLKVKIKVCALWDTVDSVGTNVVHPIRPGPFAFVCSDLLGNIEHAFQALALHERRAHFNPLVWERVPDSTGNTTLKQCWFGGYHSDIGGGNYKGALSHFALVWMIAKLEPFVSISKEELWTERITAWTLPGGSELGIQDSKSGMHRLQYKDFHRWPRYRLKNKDGVLDNPELIDIHANEDHQIHFSAGYLQHRKALKGYPPFQRFNPSEDNDAAVLKRRNGRKWVLSKPGRTPWFPGRRYYEKAGSTYSVEEQCLSLTGEEKETLEDWLAFQHGNDLEESTLSGGSRSNGRESFEGEGKSKCILAELKEYLES</sequence>
<organism evidence="2 3">
    <name type="scientific">Apiospora marii</name>
    <dbReference type="NCBI Taxonomy" id="335849"/>
    <lineage>
        <taxon>Eukaryota</taxon>
        <taxon>Fungi</taxon>
        <taxon>Dikarya</taxon>
        <taxon>Ascomycota</taxon>
        <taxon>Pezizomycotina</taxon>
        <taxon>Sordariomycetes</taxon>
        <taxon>Xylariomycetidae</taxon>
        <taxon>Amphisphaeriales</taxon>
        <taxon>Apiosporaceae</taxon>
        <taxon>Apiospora</taxon>
    </lineage>
</organism>
<keyword evidence="3" id="KW-1185">Reference proteome</keyword>
<comment type="caution">
    <text evidence="2">The sequence shown here is derived from an EMBL/GenBank/DDBJ whole genome shotgun (WGS) entry which is preliminary data.</text>
</comment>
<feature type="domain" description="T6SS Phospholipase effector Tle1-like catalytic" evidence="1">
    <location>
        <begin position="35"/>
        <end position="151"/>
    </location>
</feature>
<dbReference type="Proteomes" id="UP001396898">
    <property type="component" value="Unassembled WGS sequence"/>
</dbReference>
<evidence type="ECO:0000313" key="3">
    <source>
        <dbReference type="Proteomes" id="UP001396898"/>
    </source>
</evidence>